<keyword evidence="1" id="KW-0472">Membrane</keyword>
<keyword evidence="1" id="KW-1133">Transmembrane helix</keyword>
<feature type="transmembrane region" description="Helical" evidence="1">
    <location>
        <begin position="12"/>
        <end position="37"/>
    </location>
</feature>
<name>A0ABW1VE73_9MICO</name>
<accession>A0ABW1VE73</accession>
<protein>
    <submittedName>
        <fullName evidence="2">DUF5819 family protein</fullName>
    </submittedName>
</protein>
<evidence type="ECO:0000313" key="2">
    <source>
        <dbReference type="EMBL" id="MFC6356204.1"/>
    </source>
</evidence>
<keyword evidence="3" id="KW-1185">Reference proteome</keyword>
<proteinExistence type="predicted"/>
<dbReference type="Pfam" id="PF19136">
    <property type="entry name" value="DUF5819"/>
    <property type="match status" value="1"/>
</dbReference>
<gene>
    <name evidence="2" type="ORF">ACFQB0_08800</name>
</gene>
<dbReference type="EMBL" id="JBHSTP010000002">
    <property type="protein sequence ID" value="MFC6356204.1"/>
    <property type="molecule type" value="Genomic_DNA"/>
</dbReference>
<comment type="caution">
    <text evidence="2">The sequence shown here is derived from an EMBL/GenBank/DDBJ whole genome shotgun (WGS) entry which is preliminary data.</text>
</comment>
<keyword evidence="1" id="KW-0812">Transmembrane</keyword>
<dbReference type="InterPro" id="IPR043857">
    <property type="entry name" value="DUF5819"/>
</dbReference>
<reference evidence="3" key="1">
    <citation type="journal article" date="2019" name="Int. J. Syst. Evol. Microbiol.">
        <title>The Global Catalogue of Microorganisms (GCM) 10K type strain sequencing project: providing services to taxonomists for standard genome sequencing and annotation.</title>
        <authorList>
            <consortium name="The Broad Institute Genomics Platform"/>
            <consortium name="The Broad Institute Genome Sequencing Center for Infectious Disease"/>
            <person name="Wu L."/>
            <person name="Ma J."/>
        </authorList>
    </citation>
    <scope>NUCLEOTIDE SEQUENCE [LARGE SCALE GENOMIC DNA]</scope>
    <source>
        <strain evidence="3">CCUG 43304</strain>
    </source>
</reference>
<dbReference type="RefSeq" id="WP_386730296.1">
    <property type="nucleotide sequence ID" value="NZ_JBHSTP010000002.1"/>
</dbReference>
<sequence>MSNSPAERPPKTLIVRTTAAVAVLFTAWHLFASFLWISPPSTLRELVPGSLLSNYMLPWFGQSWSVFAPAPINGDYRLRVRANLADGEGRSRTTEWVDATAVELSMSHYNLFPPRAAGLATHQASLLKDSYDALNEDQRKIVALDYYAGDNWLGRMREAMTVAGSQAVDEYVVQERHSAAYATQVALAVWGDGVTNAQFEVSRQNVVPFEKRNDPNAKRPPRQLVDTGWRGLIKLPGQSNEAFAATFRETYKHLEQK</sequence>
<dbReference type="Proteomes" id="UP001596306">
    <property type="component" value="Unassembled WGS sequence"/>
</dbReference>
<evidence type="ECO:0000256" key="1">
    <source>
        <dbReference type="SAM" id="Phobius"/>
    </source>
</evidence>
<organism evidence="2 3">
    <name type="scientific">Luethyella okanaganae</name>
    <dbReference type="NCBI Taxonomy" id="69372"/>
    <lineage>
        <taxon>Bacteria</taxon>
        <taxon>Bacillati</taxon>
        <taxon>Actinomycetota</taxon>
        <taxon>Actinomycetes</taxon>
        <taxon>Micrococcales</taxon>
        <taxon>Microbacteriaceae</taxon>
        <taxon>Luethyella</taxon>
    </lineage>
</organism>
<evidence type="ECO:0000313" key="3">
    <source>
        <dbReference type="Proteomes" id="UP001596306"/>
    </source>
</evidence>